<organism evidence="1">
    <name type="scientific">marine metagenome</name>
    <dbReference type="NCBI Taxonomy" id="408172"/>
    <lineage>
        <taxon>unclassified sequences</taxon>
        <taxon>metagenomes</taxon>
        <taxon>ecological metagenomes</taxon>
    </lineage>
</organism>
<reference evidence="1" key="1">
    <citation type="submission" date="2018-05" db="EMBL/GenBank/DDBJ databases">
        <authorList>
            <person name="Lanie J.A."/>
            <person name="Ng W.-L."/>
            <person name="Kazmierczak K.M."/>
            <person name="Andrzejewski T.M."/>
            <person name="Davidsen T.M."/>
            <person name="Wayne K.J."/>
            <person name="Tettelin H."/>
            <person name="Glass J.I."/>
            <person name="Rusch D."/>
            <person name="Podicherti R."/>
            <person name="Tsui H.-C.T."/>
            <person name="Winkler M.E."/>
        </authorList>
    </citation>
    <scope>NUCLEOTIDE SEQUENCE</scope>
</reference>
<protein>
    <recommendedName>
        <fullName evidence="2">TonB-dependent receptor-like beta-barrel domain-containing protein</fullName>
    </recommendedName>
</protein>
<name>A0A383BUP7_9ZZZZ</name>
<dbReference type="EMBL" id="UINC01203379">
    <property type="protein sequence ID" value="SVE23601.1"/>
    <property type="molecule type" value="Genomic_DNA"/>
</dbReference>
<accession>A0A383BUP7</accession>
<feature type="non-terminal residue" evidence="1">
    <location>
        <position position="244"/>
    </location>
</feature>
<gene>
    <name evidence="1" type="ORF">METZ01_LOCUS476455</name>
</gene>
<proteinExistence type="predicted"/>
<sequence length="244" mass="28383">FTILENDPSFTKIDIVYGYRKTKLLGLGIVTFIDDFALRGDLAIFQTKDMNESVKRVSPIANYPYHYEEFPLHELADYYQFALQFEYGLPWDILIVGQFFSYDTLHYEAGELPIDESIDIPNLEIDPEDLKPKNFFNPGMGAPLAVLSKRTILLNLEKTFLDDQLKISFLSLFDIANPVDSTKTFDIWGSLWGFTAEYDVTQNLKFLLGITNIKGKDDHPDKESYRFNQMESFSHIRMEIKYFF</sequence>
<evidence type="ECO:0008006" key="2">
    <source>
        <dbReference type="Google" id="ProtNLM"/>
    </source>
</evidence>
<feature type="non-terminal residue" evidence="1">
    <location>
        <position position="1"/>
    </location>
</feature>
<evidence type="ECO:0000313" key="1">
    <source>
        <dbReference type="EMBL" id="SVE23601.1"/>
    </source>
</evidence>
<dbReference type="AlphaFoldDB" id="A0A383BUP7"/>